<reference evidence="9 10" key="1">
    <citation type="journal article" date="2021" name="Nat. Commun.">
        <title>Genetic determinants of endophytism in the Arabidopsis root mycobiome.</title>
        <authorList>
            <person name="Mesny F."/>
            <person name="Miyauchi S."/>
            <person name="Thiergart T."/>
            <person name="Pickel B."/>
            <person name="Atanasova L."/>
            <person name="Karlsson M."/>
            <person name="Huettel B."/>
            <person name="Barry K.W."/>
            <person name="Haridas S."/>
            <person name="Chen C."/>
            <person name="Bauer D."/>
            <person name="Andreopoulos W."/>
            <person name="Pangilinan J."/>
            <person name="LaButti K."/>
            <person name="Riley R."/>
            <person name="Lipzen A."/>
            <person name="Clum A."/>
            <person name="Drula E."/>
            <person name="Henrissat B."/>
            <person name="Kohler A."/>
            <person name="Grigoriev I.V."/>
            <person name="Martin F.M."/>
            <person name="Hacquard S."/>
        </authorList>
    </citation>
    <scope>NUCLEOTIDE SEQUENCE [LARGE SCALE GENOMIC DNA]</scope>
    <source>
        <strain evidence="9 10">MPI-CAGE-CH-0241</strain>
    </source>
</reference>
<dbReference type="AlphaFoldDB" id="A0A9P8WGP3"/>
<gene>
    <name evidence="9" type="ORF">B0T10DRAFT_116549</name>
</gene>
<keyword evidence="8" id="KW-0812">Transmembrane</keyword>
<accession>A0A9P8WGP3</accession>
<organism evidence="9 10">
    <name type="scientific">Thelonectria olida</name>
    <dbReference type="NCBI Taxonomy" id="1576542"/>
    <lineage>
        <taxon>Eukaryota</taxon>
        <taxon>Fungi</taxon>
        <taxon>Dikarya</taxon>
        <taxon>Ascomycota</taxon>
        <taxon>Pezizomycotina</taxon>
        <taxon>Sordariomycetes</taxon>
        <taxon>Hypocreomycetidae</taxon>
        <taxon>Hypocreales</taxon>
        <taxon>Nectriaceae</taxon>
        <taxon>Thelonectria</taxon>
    </lineage>
</organism>
<keyword evidence="8" id="KW-1133">Transmembrane helix</keyword>
<keyword evidence="10" id="KW-1185">Reference proteome</keyword>
<dbReference type="Gene3D" id="3.30.1460.50">
    <property type="match status" value="1"/>
</dbReference>
<dbReference type="InterPro" id="IPR007135">
    <property type="entry name" value="Atg3/Atg10"/>
</dbReference>
<sequence>MSIANYPHLAPSEFTEACHHLESAYCRAALGPERGRWKLRRCTALSTDFIFDVGYTTFIQIRRPLQTDLDHGDLSLDLDNFSFSDDRKQDGGLAGDSAMVDAEDSDEAALVKHPSHIDIGVVEYEIHLHPTYRVPCLWFNLRGLPPDEPAFSIDTVFRRLVPDEYKEGLRGLGGIGGISADHHPITGVPSFFVHPCLLGDAISKFKCDRTNYLMIWLGLVGGCVGLWVPREMAMEATPAV</sequence>
<evidence type="ECO:0000256" key="6">
    <source>
        <dbReference type="ARBA" id="ARBA00023006"/>
    </source>
</evidence>
<dbReference type="GO" id="GO:0005829">
    <property type="term" value="C:cytosol"/>
    <property type="evidence" value="ECO:0007669"/>
    <property type="project" value="TreeGrafter"/>
</dbReference>
<dbReference type="GO" id="GO:0000045">
    <property type="term" value="P:autophagosome assembly"/>
    <property type="evidence" value="ECO:0007669"/>
    <property type="project" value="TreeGrafter"/>
</dbReference>
<keyword evidence="3" id="KW-0808">Transferase</keyword>
<dbReference type="PANTHER" id="PTHR14957">
    <property type="entry name" value="UBIQUITIN-LIKE-CONJUGATING ENZYME ATG10"/>
    <property type="match status" value="1"/>
</dbReference>
<evidence type="ECO:0000256" key="1">
    <source>
        <dbReference type="ARBA" id="ARBA00005696"/>
    </source>
</evidence>
<keyword evidence="8" id="KW-0472">Membrane</keyword>
<keyword evidence="5" id="KW-0813">Transport</keyword>
<dbReference type="GO" id="GO:0000422">
    <property type="term" value="P:autophagy of mitochondrion"/>
    <property type="evidence" value="ECO:0007669"/>
    <property type="project" value="TreeGrafter"/>
</dbReference>
<dbReference type="PANTHER" id="PTHR14957:SF1">
    <property type="entry name" value="UBIQUITIN-LIKE-CONJUGATING ENZYME ATG10"/>
    <property type="match status" value="1"/>
</dbReference>
<evidence type="ECO:0000313" key="10">
    <source>
        <dbReference type="Proteomes" id="UP000777438"/>
    </source>
</evidence>
<evidence type="ECO:0000256" key="3">
    <source>
        <dbReference type="ARBA" id="ARBA00022679"/>
    </source>
</evidence>
<dbReference type="GO" id="GO:0061651">
    <property type="term" value="F:Atg12 conjugating enzyme activity"/>
    <property type="evidence" value="ECO:0007669"/>
    <property type="project" value="TreeGrafter"/>
</dbReference>
<evidence type="ECO:0000313" key="9">
    <source>
        <dbReference type="EMBL" id="KAH6898677.1"/>
    </source>
</evidence>
<keyword evidence="4" id="KW-0833">Ubl conjugation pathway</keyword>
<comment type="similarity">
    <text evidence="1">Belongs to the ATG10 family.</text>
</comment>
<evidence type="ECO:0000256" key="8">
    <source>
        <dbReference type="SAM" id="Phobius"/>
    </source>
</evidence>
<dbReference type="GO" id="GO:0032446">
    <property type="term" value="P:protein modification by small protein conjugation"/>
    <property type="evidence" value="ECO:0007669"/>
    <property type="project" value="TreeGrafter"/>
</dbReference>
<feature type="transmembrane region" description="Helical" evidence="8">
    <location>
        <begin position="212"/>
        <end position="228"/>
    </location>
</feature>
<evidence type="ECO:0000256" key="2">
    <source>
        <dbReference type="ARBA" id="ARBA00021099"/>
    </source>
</evidence>
<comment type="caution">
    <text evidence="9">The sequence shown here is derived from an EMBL/GenBank/DDBJ whole genome shotgun (WGS) entry which is preliminary data.</text>
</comment>
<dbReference type="Proteomes" id="UP000777438">
    <property type="component" value="Unassembled WGS sequence"/>
</dbReference>
<evidence type="ECO:0000256" key="7">
    <source>
        <dbReference type="ARBA" id="ARBA00029833"/>
    </source>
</evidence>
<dbReference type="GO" id="GO:0015031">
    <property type="term" value="P:protein transport"/>
    <property type="evidence" value="ECO:0007669"/>
    <property type="project" value="UniProtKB-KW"/>
</dbReference>
<proteinExistence type="inferred from homology"/>
<dbReference type="EMBL" id="JAGPYM010000002">
    <property type="protein sequence ID" value="KAH6898677.1"/>
    <property type="molecule type" value="Genomic_DNA"/>
</dbReference>
<keyword evidence="5" id="KW-0653">Protein transport</keyword>
<dbReference type="OrthoDB" id="4089664at2759"/>
<protein>
    <recommendedName>
        <fullName evidence="2">Ubiquitin-like-conjugating enzyme ATG10</fullName>
    </recommendedName>
    <alternativeName>
        <fullName evidence="7">Autophagy-related protein 10</fullName>
    </alternativeName>
</protein>
<name>A0A9P8WGP3_9HYPO</name>
<evidence type="ECO:0000256" key="5">
    <source>
        <dbReference type="ARBA" id="ARBA00022927"/>
    </source>
</evidence>
<dbReference type="Pfam" id="PF03987">
    <property type="entry name" value="Autophagy_act_C"/>
    <property type="match status" value="1"/>
</dbReference>
<keyword evidence="6" id="KW-0072">Autophagy</keyword>
<evidence type="ECO:0000256" key="4">
    <source>
        <dbReference type="ARBA" id="ARBA00022786"/>
    </source>
</evidence>